<name>A0AA36JQU2_9DINO</name>
<evidence type="ECO:0000313" key="5">
    <source>
        <dbReference type="Proteomes" id="UP001178507"/>
    </source>
</evidence>
<dbReference type="SMART" id="SM00028">
    <property type="entry name" value="TPR"/>
    <property type="match status" value="2"/>
</dbReference>
<comment type="caution">
    <text evidence="4">The sequence shown here is derived from an EMBL/GenBank/DDBJ whole genome shotgun (WGS) entry which is preliminary data.</text>
</comment>
<feature type="region of interest" description="Disordered" evidence="3">
    <location>
        <begin position="266"/>
        <end position="289"/>
    </location>
</feature>
<accession>A0AA36JQU2</accession>
<feature type="region of interest" description="Disordered" evidence="3">
    <location>
        <begin position="326"/>
        <end position="372"/>
    </location>
</feature>
<evidence type="ECO:0000313" key="4">
    <source>
        <dbReference type="EMBL" id="CAJ1409501.1"/>
    </source>
</evidence>
<dbReference type="Proteomes" id="UP001178507">
    <property type="component" value="Unassembled WGS sequence"/>
</dbReference>
<dbReference type="Pfam" id="PF13181">
    <property type="entry name" value="TPR_8"/>
    <property type="match status" value="1"/>
</dbReference>
<feature type="coiled-coil region" evidence="2">
    <location>
        <begin position="174"/>
        <end position="205"/>
    </location>
</feature>
<dbReference type="Gene3D" id="1.25.40.10">
    <property type="entry name" value="Tetratricopeptide repeat domain"/>
    <property type="match status" value="1"/>
</dbReference>
<dbReference type="SUPFAM" id="SSF48452">
    <property type="entry name" value="TPR-like"/>
    <property type="match status" value="1"/>
</dbReference>
<feature type="repeat" description="TPR" evidence="1">
    <location>
        <begin position="386"/>
        <end position="419"/>
    </location>
</feature>
<evidence type="ECO:0000256" key="2">
    <source>
        <dbReference type="SAM" id="Coils"/>
    </source>
</evidence>
<reference evidence="4" key="1">
    <citation type="submission" date="2023-08" db="EMBL/GenBank/DDBJ databases">
        <authorList>
            <person name="Chen Y."/>
            <person name="Shah S."/>
            <person name="Dougan E. K."/>
            <person name="Thang M."/>
            <person name="Chan C."/>
        </authorList>
    </citation>
    <scope>NUCLEOTIDE SEQUENCE</scope>
</reference>
<feature type="region of interest" description="Disordered" evidence="3">
    <location>
        <begin position="1"/>
        <end position="45"/>
    </location>
</feature>
<sequence>MPLSKVGKTANGCPEVSLEKSRSASAGRLRAEVRPVREDRQSLTPTQPLVSKVTCGAIALPRPISAERIRPSATAIPVSARRAALTERRGEKALVLQKDLQNMEERLATAERERDWAMTALRQSESELQKLLAQRCTGDAVSDVRLNHYRVLLELLNLRCRLLEQWIEEEAALMAQQERHHAEALRRMEQQVQELATEVVEQQAAFQEQVAAMSAQQERIEQQHCEDFSLWSDELLRSREKAAEELGLLREDMQRQDQLWHQEWTRMQQDASRQGIDVADPPGVGSCPAGFLQLEEAQEPRDDPEKPGPNGWTESLEGRATLATIPEAESEEVQAQTPGGKSAARSPEQPKAQVPSPTSRSGSSPSSVPEDLMKSLEKASDDKQASRAWARIGQFHQRQKSFDQARQAYQSAVRLDNSQHGCLANLAQLEAHAGHVSTAKEMLAAALRLEPSNKNYISFSRWLSGAS</sequence>
<keyword evidence="1" id="KW-0802">TPR repeat</keyword>
<keyword evidence="2" id="KW-0175">Coiled coil</keyword>
<dbReference type="InterPro" id="IPR019734">
    <property type="entry name" value="TPR_rpt"/>
</dbReference>
<feature type="compositionally biased region" description="Low complexity" evidence="3">
    <location>
        <begin position="355"/>
        <end position="369"/>
    </location>
</feature>
<dbReference type="PROSITE" id="PS50005">
    <property type="entry name" value="TPR"/>
    <property type="match status" value="1"/>
</dbReference>
<keyword evidence="5" id="KW-1185">Reference proteome</keyword>
<dbReference type="AlphaFoldDB" id="A0AA36JQU2"/>
<dbReference type="EMBL" id="CAUJNA010003771">
    <property type="protein sequence ID" value="CAJ1409501.1"/>
    <property type="molecule type" value="Genomic_DNA"/>
</dbReference>
<evidence type="ECO:0000256" key="3">
    <source>
        <dbReference type="SAM" id="MobiDB-lite"/>
    </source>
</evidence>
<feature type="coiled-coil region" evidence="2">
    <location>
        <begin position="93"/>
        <end position="120"/>
    </location>
</feature>
<dbReference type="InterPro" id="IPR011990">
    <property type="entry name" value="TPR-like_helical_dom_sf"/>
</dbReference>
<feature type="compositionally biased region" description="Basic and acidic residues" evidence="3">
    <location>
        <begin position="29"/>
        <end position="41"/>
    </location>
</feature>
<organism evidence="4 5">
    <name type="scientific">Effrenium voratum</name>
    <dbReference type="NCBI Taxonomy" id="2562239"/>
    <lineage>
        <taxon>Eukaryota</taxon>
        <taxon>Sar</taxon>
        <taxon>Alveolata</taxon>
        <taxon>Dinophyceae</taxon>
        <taxon>Suessiales</taxon>
        <taxon>Symbiodiniaceae</taxon>
        <taxon>Effrenium</taxon>
    </lineage>
</organism>
<evidence type="ECO:0000256" key="1">
    <source>
        <dbReference type="PROSITE-ProRule" id="PRU00339"/>
    </source>
</evidence>
<gene>
    <name evidence="4" type="ORF">EVOR1521_LOCUS30585</name>
</gene>
<proteinExistence type="predicted"/>
<protein>
    <submittedName>
        <fullName evidence="4">Uncharacterized protein</fullName>
    </submittedName>
</protein>